<evidence type="ECO:0000313" key="2">
    <source>
        <dbReference type="EMBL" id="KAJ6259512.1"/>
    </source>
</evidence>
<comment type="caution">
    <text evidence="2">The sequence shown here is derived from an EMBL/GenBank/DDBJ whole genome shotgun (WGS) entry which is preliminary data.</text>
</comment>
<feature type="region of interest" description="Disordered" evidence="1">
    <location>
        <begin position="1"/>
        <end position="25"/>
    </location>
</feature>
<sequence>MPVAASTPLSQRQQTEDASIASRLEPSSSLSPLVLQLVMRGARQGCGLAIARDAVVGDDSGDDSRGSGTRPMTFPINRIAD</sequence>
<evidence type="ECO:0000313" key="3">
    <source>
        <dbReference type="Proteomes" id="UP001221413"/>
    </source>
</evidence>
<protein>
    <submittedName>
        <fullName evidence="2">Uncharacterized protein</fullName>
    </submittedName>
</protein>
<reference evidence="2" key="1">
    <citation type="submission" date="2023-01" db="EMBL/GenBank/DDBJ databases">
        <title>The chitinases involved in constricting ring structure development in the nematode-trapping fungus Drechslerella dactyloides.</title>
        <authorList>
            <person name="Wang R."/>
            <person name="Zhang L."/>
            <person name="Tang P."/>
            <person name="Li S."/>
            <person name="Liang L."/>
        </authorList>
    </citation>
    <scope>NUCLEOTIDE SEQUENCE</scope>
    <source>
        <strain evidence="2">YMF1.00031</strain>
    </source>
</reference>
<organism evidence="2 3">
    <name type="scientific">Drechslerella dactyloides</name>
    <name type="common">Nematode-trapping fungus</name>
    <name type="synonym">Arthrobotrys dactyloides</name>
    <dbReference type="NCBI Taxonomy" id="74499"/>
    <lineage>
        <taxon>Eukaryota</taxon>
        <taxon>Fungi</taxon>
        <taxon>Dikarya</taxon>
        <taxon>Ascomycota</taxon>
        <taxon>Pezizomycotina</taxon>
        <taxon>Orbiliomycetes</taxon>
        <taxon>Orbiliales</taxon>
        <taxon>Orbiliaceae</taxon>
        <taxon>Drechslerella</taxon>
    </lineage>
</organism>
<feature type="region of interest" description="Disordered" evidence="1">
    <location>
        <begin position="56"/>
        <end position="81"/>
    </location>
</feature>
<evidence type="ECO:0000256" key="1">
    <source>
        <dbReference type="SAM" id="MobiDB-lite"/>
    </source>
</evidence>
<feature type="compositionally biased region" description="Polar residues" evidence="1">
    <location>
        <begin position="7"/>
        <end position="17"/>
    </location>
</feature>
<accession>A0AAD6J001</accession>
<gene>
    <name evidence="2" type="ORF">Dda_5149</name>
</gene>
<dbReference type="Proteomes" id="UP001221413">
    <property type="component" value="Unassembled WGS sequence"/>
</dbReference>
<name>A0AAD6J001_DREDA</name>
<proteinExistence type="predicted"/>
<dbReference type="EMBL" id="JAQGDS010000006">
    <property type="protein sequence ID" value="KAJ6259512.1"/>
    <property type="molecule type" value="Genomic_DNA"/>
</dbReference>
<dbReference type="AlphaFoldDB" id="A0AAD6J001"/>
<keyword evidence="3" id="KW-1185">Reference proteome</keyword>